<feature type="chain" id="PRO_5047145657" evidence="1">
    <location>
        <begin position="24"/>
        <end position="159"/>
    </location>
</feature>
<dbReference type="InterPro" id="IPR036249">
    <property type="entry name" value="Thioredoxin-like_sf"/>
</dbReference>
<organism evidence="3 4">
    <name type="scientific">Reinekea marina</name>
    <dbReference type="NCBI Taxonomy" id="1310421"/>
    <lineage>
        <taxon>Bacteria</taxon>
        <taxon>Pseudomonadati</taxon>
        <taxon>Pseudomonadota</taxon>
        <taxon>Gammaproteobacteria</taxon>
        <taxon>Oceanospirillales</taxon>
        <taxon>Saccharospirillaceae</taxon>
        <taxon>Reinekea</taxon>
    </lineage>
</organism>
<evidence type="ECO:0000313" key="3">
    <source>
        <dbReference type="EMBL" id="MFC3700907.1"/>
    </source>
</evidence>
<dbReference type="Gene3D" id="3.40.30.10">
    <property type="entry name" value="Glutaredoxin"/>
    <property type="match status" value="1"/>
</dbReference>
<comment type="caution">
    <text evidence="3">The sequence shown here is derived from an EMBL/GenBank/DDBJ whole genome shotgun (WGS) entry which is preliminary data.</text>
</comment>
<keyword evidence="4" id="KW-1185">Reference proteome</keyword>
<reference evidence="4" key="1">
    <citation type="journal article" date="2019" name="Int. J. Syst. Evol. Microbiol.">
        <title>The Global Catalogue of Microorganisms (GCM) 10K type strain sequencing project: providing services to taxonomists for standard genome sequencing and annotation.</title>
        <authorList>
            <consortium name="The Broad Institute Genomics Platform"/>
            <consortium name="The Broad Institute Genome Sequencing Center for Infectious Disease"/>
            <person name="Wu L."/>
            <person name="Ma J."/>
        </authorList>
    </citation>
    <scope>NUCLEOTIDE SEQUENCE [LARGE SCALE GENOMIC DNA]</scope>
    <source>
        <strain evidence="4">CECT 8288</strain>
    </source>
</reference>
<proteinExistence type="predicted"/>
<dbReference type="RefSeq" id="WP_290280392.1">
    <property type="nucleotide sequence ID" value="NZ_JAUFQI010000001.1"/>
</dbReference>
<protein>
    <submittedName>
        <fullName evidence="3">Thioredoxin family protein</fullName>
    </submittedName>
</protein>
<dbReference type="EMBL" id="JBHRYN010000007">
    <property type="protein sequence ID" value="MFC3700907.1"/>
    <property type="molecule type" value="Genomic_DNA"/>
</dbReference>
<gene>
    <name evidence="3" type="ORF">ACFOND_04570</name>
</gene>
<dbReference type="Pfam" id="PF13098">
    <property type="entry name" value="Thioredoxin_2"/>
    <property type="match status" value="1"/>
</dbReference>
<dbReference type="SUPFAM" id="SSF52833">
    <property type="entry name" value="Thioredoxin-like"/>
    <property type="match status" value="1"/>
</dbReference>
<evidence type="ECO:0000256" key="1">
    <source>
        <dbReference type="SAM" id="SignalP"/>
    </source>
</evidence>
<accession>A0ABV7WPB7</accession>
<evidence type="ECO:0000313" key="4">
    <source>
        <dbReference type="Proteomes" id="UP001595710"/>
    </source>
</evidence>
<feature type="signal peptide" evidence="1">
    <location>
        <begin position="1"/>
        <end position="23"/>
    </location>
</feature>
<evidence type="ECO:0000259" key="2">
    <source>
        <dbReference type="Pfam" id="PF13098"/>
    </source>
</evidence>
<dbReference type="Proteomes" id="UP001595710">
    <property type="component" value="Unassembled WGS sequence"/>
</dbReference>
<dbReference type="InterPro" id="IPR012336">
    <property type="entry name" value="Thioredoxin-like_fold"/>
</dbReference>
<sequence>MTSITKHFCLLLFGFLISVAAFSEPLNFAPVDLPKAALHIVDQQKPLILYVAHSTCPFCKQLDKEIMPAVLNSKAYTDTVIVQKLVWDSFAPVNWIDNLPTPPDDIVTMYKVRATPTLLFLNEKGEEIAKRIEGYRGADFYWVYLDKSIEQARQQLQGT</sequence>
<feature type="domain" description="Thioredoxin-like fold" evidence="2">
    <location>
        <begin position="43"/>
        <end position="137"/>
    </location>
</feature>
<keyword evidence="1" id="KW-0732">Signal</keyword>
<name>A0ABV7WPB7_9GAMM</name>